<dbReference type="AlphaFoldDB" id="A0A8J4TIE2"/>
<comment type="caution">
    <text evidence="2">The sequence shown here is derived from an EMBL/GenBank/DDBJ whole genome shotgun (WGS) entry which is preliminary data.</text>
</comment>
<dbReference type="Proteomes" id="UP000727407">
    <property type="component" value="Unassembled WGS sequence"/>
</dbReference>
<evidence type="ECO:0000256" key="1">
    <source>
        <dbReference type="SAM" id="MobiDB-lite"/>
    </source>
</evidence>
<accession>A0A8J4TIE2</accession>
<proteinExistence type="predicted"/>
<gene>
    <name evidence="2" type="ORF">DAT39_014421</name>
</gene>
<name>A0A8J4TIE2_CLAMG</name>
<feature type="compositionally biased region" description="Basic and acidic residues" evidence="1">
    <location>
        <begin position="52"/>
        <end position="64"/>
    </location>
</feature>
<evidence type="ECO:0000313" key="3">
    <source>
        <dbReference type="Proteomes" id="UP000727407"/>
    </source>
</evidence>
<protein>
    <submittedName>
        <fullName evidence="2">Uncharacterized protein</fullName>
    </submittedName>
</protein>
<evidence type="ECO:0000313" key="2">
    <source>
        <dbReference type="EMBL" id="KAF5895900.1"/>
    </source>
</evidence>
<organism evidence="2 3">
    <name type="scientific">Clarias magur</name>
    <name type="common">Asian catfish</name>
    <name type="synonym">Macropteronotus magur</name>
    <dbReference type="NCBI Taxonomy" id="1594786"/>
    <lineage>
        <taxon>Eukaryota</taxon>
        <taxon>Metazoa</taxon>
        <taxon>Chordata</taxon>
        <taxon>Craniata</taxon>
        <taxon>Vertebrata</taxon>
        <taxon>Euteleostomi</taxon>
        <taxon>Actinopterygii</taxon>
        <taxon>Neopterygii</taxon>
        <taxon>Teleostei</taxon>
        <taxon>Ostariophysi</taxon>
        <taxon>Siluriformes</taxon>
        <taxon>Clariidae</taxon>
        <taxon>Clarias</taxon>
    </lineage>
</organism>
<dbReference type="EMBL" id="QNUK01000301">
    <property type="protein sequence ID" value="KAF5895900.1"/>
    <property type="molecule type" value="Genomic_DNA"/>
</dbReference>
<feature type="region of interest" description="Disordered" evidence="1">
    <location>
        <begin position="52"/>
        <end position="71"/>
    </location>
</feature>
<sequence>MAWSSLHSAEDFKKYDMIGYNDSLFLVEWGTPIHPREGGPMHHAERHAAKCKSRSFDSAERKDGPASVNKAMPPSLHIARMKFGKHSIPFPFLGPFRPDSHACPPHCPSAIPCSMERGCRRARECDVLGCRMGEGVLLYNVFGYTHQRSSVFGIRSRRRGCLIRRLLQRLGVTIFLDC</sequence>
<keyword evidence="3" id="KW-1185">Reference proteome</keyword>
<reference evidence="2" key="1">
    <citation type="submission" date="2020-07" db="EMBL/GenBank/DDBJ databases">
        <title>Clarias magur genome sequencing, assembly and annotation.</title>
        <authorList>
            <person name="Kushwaha B."/>
            <person name="Kumar R."/>
            <person name="Das P."/>
            <person name="Joshi C.G."/>
            <person name="Kumar D."/>
            <person name="Nagpure N.S."/>
            <person name="Pandey M."/>
            <person name="Agarwal S."/>
            <person name="Srivastava S."/>
            <person name="Singh M."/>
            <person name="Sahoo L."/>
            <person name="Jayasankar P."/>
            <person name="Meher P.K."/>
            <person name="Koringa P.G."/>
            <person name="Iquebal M.A."/>
            <person name="Das S.P."/>
            <person name="Bit A."/>
            <person name="Patnaik S."/>
            <person name="Patel N."/>
            <person name="Shah T.M."/>
            <person name="Hinsu A."/>
            <person name="Jena J.K."/>
        </authorList>
    </citation>
    <scope>NUCLEOTIDE SEQUENCE</scope>
    <source>
        <strain evidence="2">CIFAMagur01</strain>
        <tissue evidence="2">Testis</tissue>
    </source>
</reference>